<evidence type="ECO:0000259" key="2">
    <source>
        <dbReference type="Pfam" id="PF00561"/>
    </source>
</evidence>
<gene>
    <name evidence="3" type="ORF">LMF89_23475</name>
</gene>
<dbReference type="Pfam" id="PF00561">
    <property type="entry name" value="Abhydrolase_1"/>
    <property type="match status" value="1"/>
</dbReference>
<dbReference type="GO" id="GO:0016787">
    <property type="term" value="F:hydrolase activity"/>
    <property type="evidence" value="ECO:0007669"/>
    <property type="project" value="UniProtKB-KW"/>
</dbReference>
<organism evidence="3 4">
    <name type="scientific">Pelosinus baikalensis</name>
    <dbReference type="NCBI Taxonomy" id="2892015"/>
    <lineage>
        <taxon>Bacteria</taxon>
        <taxon>Bacillati</taxon>
        <taxon>Bacillota</taxon>
        <taxon>Negativicutes</taxon>
        <taxon>Selenomonadales</taxon>
        <taxon>Sporomusaceae</taxon>
        <taxon>Pelosinus</taxon>
    </lineage>
</organism>
<evidence type="ECO:0000256" key="1">
    <source>
        <dbReference type="ARBA" id="ARBA00022801"/>
    </source>
</evidence>
<keyword evidence="4" id="KW-1185">Reference proteome</keyword>
<dbReference type="EMBL" id="JAJHJB010000057">
    <property type="protein sequence ID" value="MCC5468302.1"/>
    <property type="molecule type" value="Genomic_DNA"/>
</dbReference>
<evidence type="ECO:0000313" key="4">
    <source>
        <dbReference type="Proteomes" id="UP001165492"/>
    </source>
</evidence>
<dbReference type="InterPro" id="IPR000073">
    <property type="entry name" value="AB_hydrolase_1"/>
</dbReference>
<keyword evidence="1 3" id="KW-0378">Hydrolase</keyword>
<reference evidence="3" key="1">
    <citation type="submission" date="2021-11" db="EMBL/GenBank/DDBJ databases">
        <title>Description of a new species Pelosinus isolated from the bottom sediments of Lake Baikal.</title>
        <authorList>
            <person name="Zakharyuk A."/>
        </authorList>
    </citation>
    <scope>NUCLEOTIDE SEQUENCE</scope>
    <source>
        <strain evidence="3">Bkl1</strain>
    </source>
</reference>
<evidence type="ECO:0000313" key="3">
    <source>
        <dbReference type="EMBL" id="MCC5468302.1"/>
    </source>
</evidence>
<dbReference type="PRINTS" id="PR00111">
    <property type="entry name" value="ABHYDROLASE"/>
</dbReference>
<dbReference type="InterPro" id="IPR029058">
    <property type="entry name" value="AB_hydrolase_fold"/>
</dbReference>
<dbReference type="Gene3D" id="3.40.50.1820">
    <property type="entry name" value="alpha/beta hydrolase"/>
    <property type="match status" value="1"/>
</dbReference>
<dbReference type="PANTHER" id="PTHR43798:SF31">
    <property type="entry name" value="AB HYDROLASE SUPERFAMILY PROTEIN YCLE"/>
    <property type="match status" value="1"/>
</dbReference>
<protein>
    <submittedName>
        <fullName evidence="3">Alpha/beta hydrolase</fullName>
    </submittedName>
</protein>
<dbReference type="InterPro" id="IPR050266">
    <property type="entry name" value="AB_hydrolase_sf"/>
</dbReference>
<proteinExistence type="predicted"/>
<comment type="caution">
    <text evidence="3">The sequence shown here is derived from an EMBL/GenBank/DDBJ whole genome shotgun (WGS) entry which is preliminary data.</text>
</comment>
<dbReference type="PANTHER" id="PTHR43798">
    <property type="entry name" value="MONOACYLGLYCEROL LIPASE"/>
    <property type="match status" value="1"/>
</dbReference>
<feature type="domain" description="AB hydrolase-1" evidence="2">
    <location>
        <begin position="52"/>
        <end position="218"/>
    </location>
</feature>
<dbReference type="SUPFAM" id="SSF53474">
    <property type="entry name" value="alpha/beta-Hydrolases"/>
    <property type="match status" value="1"/>
</dbReference>
<name>A0ABS8I180_9FIRM</name>
<dbReference type="Proteomes" id="UP001165492">
    <property type="component" value="Unassembled WGS sequence"/>
</dbReference>
<accession>A0ABS8I180</accession>
<dbReference type="RefSeq" id="WP_229537162.1">
    <property type="nucleotide sequence ID" value="NZ_JAJHJB010000057.1"/>
</dbReference>
<sequence length="232" mass="26560">MSVLFIHGWATNKAIWPQSFTGEKKHIYDCANYPDYQHLTKTFLEICKQEEEKITLVGWSLGGMLALQLAAEYTAKVARLILLSTTPRFTLCQSYEGGLPGSVVKNLSRKLARNSWETQMEFYHLMFSPMEKEWHQKFITYIAPHFSNINVSSLQAGLTYLMEQDLRQELVKVNLPCLIIHGMEDKICPPSAAQYLLQHLPQAELRLLHGTGHVPFITQEKYVKDLVMEGVS</sequence>